<dbReference type="EMBL" id="JALPRF010000001">
    <property type="protein sequence ID" value="MCK8491968.1"/>
    <property type="molecule type" value="Genomic_DNA"/>
</dbReference>
<comment type="caution">
    <text evidence="1">The sequence shown here is derived from an EMBL/GenBank/DDBJ whole genome shotgun (WGS) entry which is preliminary data.</text>
</comment>
<proteinExistence type="predicted"/>
<protein>
    <recommendedName>
        <fullName evidence="3">Lipocalin-like domain-containing protein</fullName>
    </recommendedName>
</protein>
<gene>
    <name evidence="1" type="ORF">M0L20_08915</name>
</gene>
<evidence type="ECO:0000313" key="1">
    <source>
        <dbReference type="EMBL" id="MCK8491968.1"/>
    </source>
</evidence>
<reference evidence="1 2" key="1">
    <citation type="submission" date="2022-04" db="EMBL/GenBank/DDBJ databases">
        <title>Spirosoma sp. strain RP8 genome sequencing and assembly.</title>
        <authorList>
            <person name="Jung Y."/>
        </authorList>
    </citation>
    <scope>NUCLEOTIDE SEQUENCE [LARGE SCALE GENOMIC DNA]</scope>
    <source>
        <strain evidence="1 2">RP8</strain>
    </source>
</reference>
<dbReference type="Proteomes" id="UP001202180">
    <property type="component" value="Unassembled WGS sequence"/>
</dbReference>
<accession>A0ABT0HIH8</accession>
<name>A0ABT0HIH8_9BACT</name>
<organism evidence="1 2">
    <name type="scientific">Spirosoma liriopis</name>
    <dbReference type="NCBI Taxonomy" id="2937440"/>
    <lineage>
        <taxon>Bacteria</taxon>
        <taxon>Pseudomonadati</taxon>
        <taxon>Bacteroidota</taxon>
        <taxon>Cytophagia</taxon>
        <taxon>Cytophagales</taxon>
        <taxon>Cytophagaceae</taxon>
        <taxon>Spirosoma</taxon>
    </lineage>
</organism>
<keyword evidence="2" id="KW-1185">Reference proteome</keyword>
<evidence type="ECO:0008006" key="3">
    <source>
        <dbReference type="Google" id="ProtNLM"/>
    </source>
</evidence>
<sequence>MPPPESPFVGDWNLTRITYGLTQKSVTPAEAGYTESLSFLNGKYRQTRNGIPVQTSDYSAVYPGSSSSEGLIYFRADSTQQSFRLAGSKLILSERGPRGAVIADGSTYEYSR</sequence>
<evidence type="ECO:0000313" key="2">
    <source>
        <dbReference type="Proteomes" id="UP001202180"/>
    </source>
</evidence>
<dbReference type="RefSeq" id="WP_248476551.1">
    <property type="nucleotide sequence ID" value="NZ_JALPRF010000001.1"/>
</dbReference>